<feature type="transmembrane region" description="Helical" evidence="1">
    <location>
        <begin position="149"/>
        <end position="171"/>
    </location>
</feature>
<protein>
    <recommendedName>
        <fullName evidence="4">Glycosyltransferase RgtA/B/C/D-like domain-containing protein</fullName>
    </recommendedName>
</protein>
<feature type="transmembrane region" description="Helical" evidence="1">
    <location>
        <begin position="6"/>
        <end position="24"/>
    </location>
</feature>
<evidence type="ECO:0000256" key="1">
    <source>
        <dbReference type="SAM" id="Phobius"/>
    </source>
</evidence>
<sequence>ADLIIMIAPLLWGAILWIFLNWMITGDPFYFMLSPYRESSFLISGTGVLSVSGRAIPKVLEDLSRSVGIFPLSLVLSLLLAVVSFRKRELFSLGIALSSAALPLFLALVRNALTSGAAMGFFISTIPLSFVMIGLFLAEFRYRSDPFRITMGAVLLIAVVLSSLYTLYFIGAVPFMEQERRVLSSLMEGKKAGMPPLEDQEKVAAYLLQNKLITSPSKILLDDYLGFYIILRTGEPEAFVDSLDRGFGESVNYPVGRVDYIIVPRPEEGGGQDNVNIRHPNLFYHGELFTDRPYQTRLVKDFGEWRIYYLAP</sequence>
<organism evidence="2 3">
    <name type="scientific">Candidatus Hakubella thermalkaliphila</name>
    <dbReference type="NCBI Taxonomy" id="2754717"/>
    <lineage>
        <taxon>Bacteria</taxon>
        <taxon>Bacillati</taxon>
        <taxon>Actinomycetota</taxon>
        <taxon>Actinomycetota incertae sedis</taxon>
        <taxon>Candidatus Hakubellales</taxon>
        <taxon>Candidatus Hakubellaceae</taxon>
        <taxon>Candidatus Hakubella</taxon>
    </lineage>
</organism>
<reference evidence="2 3" key="1">
    <citation type="journal article" date="2020" name="Front. Microbiol.">
        <title>Single-cell genomics of novel Actinobacteria with the Wood-Ljungdahl pathway discovered in a serpentinizing system.</title>
        <authorList>
            <person name="Merino N."/>
            <person name="Kawai M."/>
            <person name="Boyd E.S."/>
            <person name="Colman D.R."/>
            <person name="McGlynn S.E."/>
            <person name="Nealson K.H."/>
            <person name="Kurokawa K."/>
            <person name="Hongoh Y."/>
        </authorList>
    </citation>
    <scope>NUCLEOTIDE SEQUENCE [LARGE SCALE GENOMIC DNA]</scope>
    <source>
        <strain evidence="2 3">S42</strain>
    </source>
</reference>
<keyword evidence="1" id="KW-0812">Transmembrane</keyword>
<comment type="caution">
    <text evidence="2">The sequence shown here is derived from an EMBL/GenBank/DDBJ whole genome shotgun (WGS) entry which is preliminary data.</text>
</comment>
<evidence type="ECO:0000313" key="3">
    <source>
        <dbReference type="Proteomes" id="UP000568877"/>
    </source>
</evidence>
<dbReference type="AlphaFoldDB" id="A0A6V8PKH3"/>
<feature type="transmembrane region" description="Helical" evidence="1">
    <location>
        <begin position="115"/>
        <end position="137"/>
    </location>
</feature>
<feature type="transmembrane region" description="Helical" evidence="1">
    <location>
        <begin position="63"/>
        <end position="83"/>
    </location>
</feature>
<evidence type="ECO:0000313" key="2">
    <source>
        <dbReference type="EMBL" id="GFP33109.1"/>
    </source>
</evidence>
<name>A0A6V8PKH3_9ACTN</name>
<dbReference type="Proteomes" id="UP000568877">
    <property type="component" value="Unassembled WGS sequence"/>
</dbReference>
<dbReference type="EMBL" id="BLSA01000276">
    <property type="protein sequence ID" value="GFP33109.1"/>
    <property type="molecule type" value="Genomic_DNA"/>
</dbReference>
<proteinExistence type="predicted"/>
<keyword evidence="1" id="KW-1133">Transmembrane helix</keyword>
<gene>
    <name evidence="2" type="ORF">HKBW3S42_01427</name>
</gene>
<keyword evidence="1" id="KW-0472">Membrane</keyword>
<feature type="non-terminal residue" evidence="2">
    <location>
        <position position="1"/>
    </location>
</feature>
<accession>A0A6V8PKH3</accession>
<feature type="transmembrane region" description="Helical" evidence="1">
    <location>
        <begin position="90"/>
        <end position="109"/>
    </location>
</feature>
<evidence type="ECO:0008006" key="4">
    <source>
        <dbReference type="Google" id="ProtNLM"/>
    </source>
</evidence>